<reference evidence="2" key="1">
    <citation type="journal article" date="2012" name="Proc. Natl. Acad. Sci. U.S.A.">
        <title>Antigenic diversity is generated by distinct evolutionary mechanisms in African trypanosome species.</title>
        <authorList>
            <person name="Jackson A.P."/>
            <person name="Berry A."/>
            <person name="Aslett M."/>
            <person name="Allison H.C."/>
            <person name="Burton P."/>
            <person name="Vavrova-Anderson J."/>
            <person name="Brown R."/>
            <person name="Browne H."/>
            <person name="Corton N."/>
            <person name="Hauser H."/>
            <person name="Gamble J."/>
            <person name="Gilderthorp R."/>
            <person name="Marcello L."/>
            <person name="McQuillan J."/>
            <person name="Otto T.D."/>
            <person name="Quail M.A."/>
            <person name="Sanders M.J."/>
            <person name="van Tonder A."/>
            <person name="Ginger M.L."/>
            <person name="Field M.C."/>
            <person name="Barry J.D."/>
            <person name="Hertz-Fowler C."/>
            <person name="Berriman M."/>
        </authorList>
    </citation>
    <scope>NUCLEOTIDE SEQUENCE</scope>
    <source>
        <strain evidence="2">Y486</strain>
    </source>
</reference>
<evidence type="ECO:0000313" key="2">
    <source>
        <dbReference type="EMBL" id="CCC51063.1"/>
    </source>
</evidence>
<keyword evidence="1" id="KW-0472">Membrane</keyword>
<feature type="transmembrane region" description="Helical" evidence="1">
    <location>
        <begin position="72"/>
        <end position="95"/>
    </location>
</feature>
<protein>
    <submittedName>
        <fullName evidence="2">Uncharacterized protein</fullName>
    </submittedName>
</protein>
<dbReference type="EMBL" id="HE573026">
    <property type="protein sequence ID" value="CCC51063.1"/>
    <property type="molecule type" value="Genomic_DNA"/>
</dbReference>
<keyword evidence="1" id="KW-0812">Transmembrane</keyword>
<proteinExistence type="predicted"/>
<dbReference type="VEuPathDB" id="TriTrypDB:TvY486_1001170"/>
<organism evidence="2">
    <name type="scientific">Trypanosoma vivax (strain Y486)</name>
    <dbReference type="NCBI Taxonomy" id="1055687"/>
    <lineage>
        <taxon>Eukaryota</taxon>
        <taxon>Discoba</taxon>
        <taxon>Euglenozoa</taxon>
        <taxon>Kinetoplastea</taxon>
        <taxon>Metakinetoplastina</taxon>
        <taxon>Trypanosomatida</taxon>
        <taxon>Trypanosomatidae</taxon>
        <taxon>Trypanosoma</taxon>
        <taxon>Duttonella</taxon>
    </lineage>
</organism>
<evidence type="ECO:0000256" key="1">
    <source>
        <dbReference type="SAM" id="Phobius"/>
    </source>
</evidence>
<keyword evidence="1" id="KW-1133">Transmembrane helix</keyword>
<accession>G0U5B5</accession>
<sequence>MLRARCPTTAMDHFFAAVERRFPDHAQAVRLVQSATELIIKLLDTSYPYLEALARKMIELLTIMRERDLTELGYLFCGLSICLYGGSFTALIAAVEAVRLTSWERILNSAKVLYQNYCEGMRVVALENESEQKDRTVPNVRDWNGEVLLSRKIGVFLSSVDPLKVKDEFKALLLGFTAVATTLRSRSVNVITIGCSLSQVVSRFFALDALLKDALSSNQQQLAEPLAQSFFCILCIFIVVIARQWAMTLHSAMYGARLAVESALELWRRKGNMSHDCAINAELPQTQTLVIVLASVGVFWQFSNGFSLPFPLNILLLPLRVLDFIVDAIFCDTPNGFFYAGGI</sequence>
<name>G0U5B5_TRYVY</name>
<gene>
    <name evidence="2" type="ORF">TVY486_1001170</name>
</gene>
<dbReference type="AlphaFoldDB" id="G0U5B5"/>
<feature type="transmembrane region" description="Helical" evidence="1">
    <location>
        <begin position="226"/>
        <end position="246"/>
    </location>
</feature>